<feature type="transmembrane region" description="Helical" evidence="8">
    <location>
        <begin position="449"/>
        <end position="472"/>
    </location>
</feature>
<keyword evidence="11" id="KW-1185">Reference proteome</keyword>
<keyword evidence="6 8" id="KW-0472">Membrane</keyword>
<feature type="transmembrane region" description="Helical" evidence="8">
    <location>
        <begin position="78"/>
        <end position="96"/>
    </location>
</feature>
<evidence type="ECO:0000256" key="4">
    <source>
        <dbReference type="ARBA" id="ARBA00022847"/>
    </source>
</evidence>
<dbReference type="GO" id="GO:0015175">
    <property type="term" value="F:neutral L-amino acid transmembrane transporter activity"/>
    <property type="evidence" value="ECO:0007669"/>
    <property type="project" value="TreeGrafter"/>
</dbReference>
<keyword evidence="4 8" id="KW-0769">Symport</keyword>
<keyword evidence="5 8" id="KW-1133">Transmembrane helix</keyword>
<comment type="caution">
    <text evidence="10">The sequence shown here is derived from an EMBL/GenBank/DDBJ whole genome shotgun (WGS) entry which is preliminary data.</text>
</comment>
<keyword evidence="3 8" id="KW-0812">Transmembrane</keyword>
<feature type="transmembrane region" description="Helical" evidence="8">
    <location>
        <begin position="38"/>
        <end position="57"/>
    </location>
</feature>
<keyword evidence="7" id="KW-0325">Glycoprotein</keyword>
<organism evidence="10 11">
    <name type="scientific">Littorina saxatilis</name>
    <dbReference type="NCBI Taxonomy" id="31220"/>
    <lineage>
        <taxon>Eukaryota</taxon>
        <taxon>Metazoa</taxon>
        <taxon>Spiralia</taxon>
        <taxon>Lophotrochozoa</taxon>
        <taxon>Mollusca</taxon>
        <taxon>Gastropoda</taxon>
        <taxon>Caenogastropoda</taxon>
        <taxon>Littorinimorpha</taxon>
        <taxon>Littorinoidea</taxon>
        <taxon>Littorinidae</taxon>
        <taxon>Littorina</taxon>
    </lineage>
</organism>
<evidence type="ECO:0000256" key="8">
    <source>
        <dbReference type="RuleBase" id="RU361216"/>
    </source>
</evidence>
<dbReference type="InterPro" id="IPR050746">
    <property type="entry name" value="DAACS"/>
</dbReference>
<dbReference type="GO" id="GO:0015501">
    <property type="term" value="F:glutamate:sodium symporter activity"/>
    <property type="evidence" value="ECO:0007669"/>
    <property type="project" value="TreeGrafter"/>
</dbReference>
<dbReference type="PRINTS" id="PR00173">
    <property type="entry name" value="EDTRNSPORT"/>
</dbReference>
<accession>A0AAN9GBI8</accession>
<dbReference type="InterPro" id="IPR036458">
    <property type="entry name" value="Na:dicarbo_symporter_sf"/>
</dbReference>
<dbReference type="InterPro" id="IPR018107">
    <property type="entry name" value="Na-dicarboxylate_symporter_CS"/>
</dbReference>
<evidence type="ECO:0000256" key="2">
    <source>
        <dbReference type="ARBA" id="ARBA00022448"/>
    </source>
</evidence>
<feature type="region of interest" description="Disordered" evidence="9">
    <location>
        <begin position="1"/>
        <end position="24"/>
    </location>
</feature>
<feature type="transmembrane region" description="Helical" evidence="8">
    <location>
        <begin position="317"/>
        <end position="342"/>
    </location>
</feature>
<dbReference type="PANTHER" id="PTHR11958">
    <property type="entry name" value="SODIUM/DICARBOXYLATE SYMPORTER-RELATED"/>
    <property type="match status" value="1"/>
</dbReference>
<dbReference type="EMBL" id="JBAMIC010000011">
    <property type="protein sequence ID" value="KAK7100835.1"/>
    <property type="molecule type" value="Genomic_DNA"/>
</dbReference>
<sequence length="550" mass="58850">MASDAETGKKSSSSVNGAADSTPKTSGQRVLAVLKSNLLVLLLIIALILGIVIGICLRLRDEPYSARELMYLKFPGELLMNMLKLLILPLIVSSLVSGMTSLDSRASGKMGLRAVVYYLTTTLLAVILGIILVVSIQPGKRGDKPVTEGKNFREVDPADTFLDLIRQMFPDNIVEATFQKTLTTLEEVEGTPTGNDTTNATLAAATAAAFLSMNTTLAPMNTTLAPPPKKVLEPVLEDVKGINMLGLVVFSIAMGIAINHLGERGQPLKALFESLADVTLVLVNVVIWYSPIGVLFLVTEEVVSMQDPQQTFEQLSFYFITVMAGLAVHGFVTLPLIYFVICRKNPFKFMYGVLQALVTALGTSSSSATLPVTMRNLEENNGVDPRVTGFVAPVGATINMDGTALYEAVAVIFIGQIENFDLDIGTIIVICLTATAAAIGAAGVPQAGLVTMVIVLTAVGFPADRVGLILAIDWLLDRFRTSVNVLGDAYGAGIVHHLSRADIERMDEEDREAALAEVKAAEENGKSADVKDITLDTSNGHANYAFNEKL</sequence>
<evidence type="ECO:0000313" key="10">
    <source>
        <dbReference type="EMBL" id="KAK7100835.1"/>
    </source>
</evidence>
<dbReference type="Proteomes" id="UP001374579">
    <property type="component" value="Unassembled WGS sequence"/>
</dbReference>
<name>A0AAN9GBI8_9CAEN</name>
<comment type="subcellular location">
    <subcellularLocation>
        <location evidence="1 8">Membrane</location>
        <topology evidence="1 8">Multi-pass membrane protein</topology>
    </subcellularLocation>
</comment>
<feature type="transmembrane region" description="Helical" evidence="8">
    <location>
        <begin position="422"/>
        <end position="443"/>
    </location>
</feature>
<evidence type="ECO:0000256" key="9">
    <source>
        <dbReference type="SAM" id="MobiDB-lite"/>
    </source>
</evidence>
<evidence type="ECO:0000256" key="7">
    <source>
        <dbReference type="ARBA" id="ARBA00023180"/>
    </source>
</evidence>
<dbReference type="PROSITE" id="PS00713">
    <property type="entry name" value="NA_DICARBOXYL_SYMP_1"/>
    <property type="match status" value="1"/>
</dbReference>
<gene>
    <name evidence="10" type="ORF">V1264_023706</name>
</gene>
<keyword evidence="2 8" id="KW-0813">Transport</keyword>
<dbReference type="GO" id="GO:0005313">
    <property type="term" value="F:L-glutamate transmembrane transporter activity"/>
    <property type="evidence" value="ECO:0007669"/>
    <property type="project" value="TreeGrafter"/>
</dbReference>
<protein>
    <recommendedName>
        <fullName evidence="8">Amino acid transporter</fullName>
    </recommendedName>
</protein>
<evidence type="ECO:0000256" key="6">
    <source>
        <dbReference type="ARBA" id="ARBA00023136"/>
    </source>
</evidence>
<proteinExistence type="inferred from homology"/>
<reference evidence="10 11" key="1">
    <citation type="submission" date="2024-02" db="EMBL/GenBank/DDBJ databases">
        <title>Chromosome-scale genome assembly of the rough periwinkle Littorina saxatilis.</title>
        <authorList>
            <person name="De Jode A."/>
            <person name="Faria R."/>
            <person name="Formenti G."/>
            <person name="Sims Y."/>
            <person name="Smith T.P."/>
            <person name="Tracey A."/>
            <person name="Wood J.M.D."/>
            <person name="Zagrodzka Z.B."/>
            <person name="Johannesson K."/>
            <person name="Butlin R.K."/>
            <person name="Leder E.H."/>
        </authorList>
    </citation>
    <scope>NUCLEOTIDE SEQUENCE [LARGE SCALE GENOMIC DNA]</scope>
    <source>
        <strain evidence="10">Snail1</strain>
        <tissue evidence="10">Muscle</tissue>
    </source>
</reference>
<comment type="similarity">
    <text evidence="8">Belongs to the dicarboxylate/amino acid:cation symporter (DAACS) (TC 2.A.23) family.</text>
</comment>
<evidence type="ECO:0000313" key="11">
    <source>
        <dbReference type="Proteomes" id="UP001374579"/>
    </source>
</evidence>
<feature type="transmembrane region" description="Helical" evidence="8">
    <location>
        <begin position="116"/>
        <end position="136"/>
    </location>
</feature>
<dbReference type="AlphaFoldDB" id="A0AAN9GBI8"/>
<dbReference type="Gene3D" id="1.10.3860.10">
    <property type="entry name" value="Sodium:dicarboxylate symporter"/>
    <property type="match status" value="1"/>
</dbReference>
<dbReference type="SUPFAM" id="SSF118215">
    <property type="entry name" value="Proton glutamate symport protein"/>
    <property type="match status" value="1"/>
</dbReference>
<dbReference type="GO" id="GO:0005886">
    <property type="term" value="C:plasma membrane"/>
    <property type="evidence" value="ECO:0007669"/>
    <property type="project" value="TreeGrafter"/>
</dbReference>
<evidence type="ECO:0000256" key="5">
    <source>
        <dbReference type="ARBA" id="ARBA00022989"/>
    </source>
</evidence>
<feature type="transmembrane region" description="Helical" evidence="8">
    <location>
        <begin position="241"/>
        <end position="262"/>
    </location>
</feature>
<evidence type="ECO:0000256" key="1">
    <source>
        <dbReference type="ARBA" id="ARBA00004141"/>
    </source>
</evidence>
<dbReference type="PANTHER" id="PTHR11958:SF63">
    <property type="entry name" value="AMINO ACID TRANSPORTER"/>
    <property type="match status" value="1"/>
</dbReference>
<feature type="transmembrane region" description="Helical" evidence="8">
    <location>
        <begin position="274"/>
        <end position="297"/>
    </location>
</feature>
<dbReference type="Pfam" id="PF00375">
    <property type="entry name" value="SDF"/>
    <property type="match status" value="1"/>
</dbReference>
<evidence type="ECO:0000256" key="3">
    <source>
        <dbReference type="ARBA" id="ARBA00022692"/>
    </source>
</evidence>
<dbReference type="InterPro" id="IPR001991">
    <property type="entry name" value="Na-dicarboxylate_symporter"/>
</dbReference>